<keyword evidence="19" id="KW-1185">Reference proteome</keyword>
<feature type="binding site" evidence="14">
    <location>
        <position position="473"/>
    </location>
    <ligand>
        <name>Zn(2+)</name>
        <dbReference type="ChEBI" id="CHEBI:29105"/>
        <label>2</label>
    </ligand>
</feature>
<dbReference type="GO" id="GO:0005886">
    <property type="term" value="C:plasma membrane"/>
    <property type="evidence" value="ECO:0007669"/>
    <property type="project" value="UniProtKB-SubCell"/>
</dbReference>
<comment type="cofactor">
    <cofactor evidence="14">
        <name>Zn(2+)</name>
        <dbReference type="ChEBI" id="CHEBI:29105"/>
    </cofactor>
    <text evidence="14">Binds 2 Zn(2+) ions.</text>
</comment>
<evidence type="ECO:0000256" key="17">
    <source>
        <dbReference type="SAM" id="SignalP"/>
    </source>
</evidence>
<dbReference type="SMART" id="SM00098">
    <property type="entry name" value="alkPPc"/>
    <property type="match status" value="1"/>
</dbReference>
<feature type="binding site" evidence="14">
    <location>
        <position position="77"/>
    </location>
    <ligand>
        <name>Mg(2+)</name>
        <dbReference type="ChEBI" id="CHEBI:18420"/>
    </ligand>
</feature>
<evidence type="ECO:0000256" key="1">
    <source>
        <dbReference type="ARBA" id="ARBA00004609"/>
    </source>
</evidence>
<feature type="binding site" evidence="14">
    <location>
        <position position="350"/>
    </location>
    <ligand>
        <name>Mg(2+)</name>
        <dbReference type="ChEBI" id="CHEBI:18420"/>
    </ligand>
</feature>
<evidence type="ECO:0000256" key="15">
    <source>
        <dbReference type="RuleBase" id="RU003946"/>
    </source>
</evidence>
<dbReference type="EMBL" id="CAKASE010000051">
    <property type="protein sequence ID" value="CAG9564405.1"/>
    <property type="molecule type" value="Genomic_DNA"/>
</dbReference>
<dbReference type="InterPro" id="IPR017850">
    <property type="entry name" value="Alkaline_phosphatase_core_sf"/>
</dbReference>
<dbReference type="Proteomes" id="UP000789524">
    <property type="component" value="Unassembled WGS sequence"/>
</dbReference>
<evidence type="ECO:0000256" key="9">
    <source>
        <dbReference type="ARBA" id="ARBA00022842"/>
    </source>
</evidence>
<dbReference type="PROSITE" id="PS00123">
    <property type="entry name" value="ALKALINE_PHOSPHATASE"/>
    <property type="match status" value="1"/>
</dbReference>
<keyword evidence="5" id="KW-0336">GPI-anchor</keyword>
<feature type="binding site" evidence="14">
    <location>
        <position position="355"/>
    </location>
    <ligand>
        <name>Zn(2+)</name>
        <dbReference type="ChEBI" id="CHEBI:29105"/>
        <label>2</label>
    </ligand>
</feature>
<dbReference type="PANTHER" id="PTHR11596:SF91">
    <property type="entry name" value="ALKALINE PHOSPHATASE-RELATED"/>
    <property type="match status" value="1"/>
</dbReference>
<comment type="caution">
    <text evidence="18">The sequence shown here is derived from an EMBL/GenBank/DDBJ whole genome shotgun (WGS) entry which is preliminary data.</text>
</comment>
<feature type="chain" id="PRO_5035197025" description="Alkaline phosphatase" evidence="17">
    <location>
        <begin position="20"/>
        <end position="633"/>
    </location>
</feature>
<evidence type="ECO:0000256" key="14">
    <source>
        <dbReference type="PIRSR" id="PIRSR601952-2"/>
    </source>
</evidence>
<gene>
    <name evidence="18" type="ORF">DCHRY22_LOCUS5408</name>
</gene>
<feature type="binding site" evidence="14">
    <location>
        <position position="396"/>
    </location>
    <ligand>
        <name>Zn(2+)</name>
        <dbReference type="ChEBI" id="CHEBI:29105"/>
        <label>2</label>
    </ligand>
</feature>
<dbReference type="GO" id="GO:0098552">
    <property type="term" value="C:side of membrane"/>
    <property type="evidence" value="ECO:0007669"/>
    <property type="project" value="UniProtKB-KW"/>
</dbReference>
<feature type="binding site" evidence="14">
    <location>
        <position position="190"/>
    </location>
    <ligand>
        <name>Mg(2+)</name>
        <dbReference type="ChEBI" id="CHEBI:18420"/>
    </ligand>
</feature>
<evidence type="ECO:0000256" key="7">
    <source>
        <dbReference type="ARBA" id="ARBA00022801"/>
    </source>
</evidence>
<evidence type="ECO:0000256" key="3">
    <source>
        <dbReference type="ARBA" id="ARBA00012647"/>
    </source>
</evidence>
<reference evidence="18" key="1">
    <citation type="submission" date="2021-09" db="EMBL/GenBank/DDBJ databases">
        <authorList>
            <person name="Martin H S."/>
        </authorList>
    </citation>
    <scope>NUCLEOTIDE SEQUENCE</scope>
</reference>
<evidence type="ECO:0000256" key="16">
    <source>
        <dbReference type="RuleBase" id="RU003947"/>
    </source>
</evidence>
<feature type="signal peptide" evidence="17">
    <location>
        <begin position="1"/>
        <end position="19"/>
    </location>
</feature>
<keyword evidence="11" id="KW-0325">Glycoprotein</keyword>
<keyword evidence="9 14" id="KW-0460">Magnesium</keyword>
<proteinExistence type="inferred from homology"/>
<comment type="cofactor">
    <cofactor evidence="14">
        <name>Mg(2+)</name>
        <dbReference type="ChEBI" id="CHEBI:18420"/>
    </cofactor>
    <text evidence="14">Binds 1 Mg(2+) ion.</text>
</comment>
<feature type="binding site" evidence="14">
    <location>
        <position position="77"/>
    </location>
    <ligand>
        <name>Zn(2+)</name>
        <dbReference type="ChEBI" id="CHEBI:29105"/>
        <label>2</label>
    </ligand>
</feature>
<feature type="binding site" evidence="14">
    <location>
        <position position="192"/>
    </location>
    <ligand>
        <name>Mg(2+)</name>
        <dbReference type="ChEBI" id="CHEBI:18420"/>
    </ligand>
</feature>
<evidence type="ECO:0000256" key="13">
    <source>
        <dbReference type="PIRSR" id="PIRSR601952-1"/>
    </source>
</evidence>
<dbReference type="InterPro" id="IPR001952">
    <property type="entry name" value="Alkaline_phosphatase"/>
</dbReference>
<dbReference type="EC" id="3.1.3.1" evidence="3 16"/>
<dbReference type="AlphaFoldDB" id="A0A8J2QKJ0"/>
<organism evidence="18 19">
    <name type="scientific">Danaus chrysippus</name>
    <name type="common">African queen</name>
    <dbReference type="NCBI Taxonomy" id="151541"/>
    <lineage>
        <taxon>Eukaryota</taxon>
        <taxon>Metazoa</taxon>
        <taxon>Ecdysozoa</taxon>
        <taxon>Arthropoda</taxon>
        <taxon>Hexapoda</taxon>
        <taxon>Insecta</taxon>
        <taxon>Pterygota</taxon>
        <taxon>Neoptera</taxon>
        <taxon>Endopterygota</taxon>
        <taxon>Lepidoptera</taxon>
        <taxon>Glossata</taxon>
        <taxon>Ditrysia</taxon>
        <taxon>Papilionoidea</taxon>
        <taxon>Nymphalidae</taxon>
        <taxon>Danainae</taxon>
        <taxon>Danaini</taxon>
        <taxon>Danaina</taxon>
        <taxon>Danaus</taxon>
        <taxon>Anosia</taxon>
    </lineage>
</organism>
<keyword evidence="10" id="KW-0472">Membrane</keyword>
<comment type="similarity">
    <text evidence="2 15">Belongs to the alkaline phosphatase family.</text>
</comment>
<dbReference type="PRINTS" id="PR00113">
    <property type="entry name" value="ALKPHPHTASE"/>
</dbReference>
<feature type="binding site" evidence="14">
    <location>
        <position position="397"/>
    </location>
    <ligand>
        <name>Zn(2+)</name>
        <dbReference type="ChEBI" id="CHEBI:29105"/>
        <label>2</label>
    </ligand>
</feature>
<evidence type="ECO:0000256" key="12">
    <source>
        <dbReference type="ARBA" id="ARBA00023288"/>
    </source>
</evidence>
<dbReference type="Pfam" id="PF00245">
    <property type="entry name" value="Alk_phosphatase"/>
    <property type="match status" value="1"/>
</dbReference>
<dbReference type="GO" id="GO:0004035">
    <property type="term" value="F:alkaline phosphatase activity"/>
    <property type="evidence" value="ECO:0007669"/>
    <property type="project" value="UniProtKB-EC"/>
</dbReference>
<keyword evidence="17" id="KW-0732">Signal</keyword>
<feature type="binding site" evidence="14">
    <location>
        <position position="359"/>
    </location>
    <ligand>
        <name>Zn(2+)</name>
        <dbReference type="ChEBI" id="CHEBI:29105"/>
        <label>2</label>
    </ligand>
</feature>
<dbReference type="Gene3D" id="3.40.720.10">
    <property type="entry name" value="Alkaline Phosphatase, subunit A"/>
    <property type="match status" value="1"/>
</dbReference>
<dbReference type="CDD" id="cd16012">
    <property type="entry name" value="ALP"/>
    <property type="match status" value="1"/>
</dbReference>
<comment type="subcellular location">
    <subcellularLocation>
        <location evidence="1">Cell membrane</location>
        <topology evidence="1">Lipid-anchor</topology>
        <topology evidence="1">GPI-anchor</topology>
    </subcellularLocation>
</comment>
<accession>A0A8J2QKJ0</accession>
<evidence type="ECO:0000313" key="18">
    <source>
        <dbReference type="EMBL" id="CAG9564405.1"/>
    </source>
</evidence>
<dbReference type="SUPFAM" id="SSF53649">
    <property type="entry name" value="Alkaline phosphatase-like"/>
    <property type="match status" value="1"/>
</dbReference>
<evidence type="ECO:0000256" key="5">
    <source>
        <dbReference type="ARBA" id="ARBA00022622"/>
    </source>
</evidence>
<dbReference type="FunFam" id="3.40.720.10:FF:000008">
    <property type="entry name" value="Alkaline phosphatase"/>
    <property type="match status" value="1"/>
</dbReference>
<evidence type="ECO:0000313" key="19">
    <source>
        <dbReference type="Proteomes" id="UP000789524"/>
    </source>
</evidence>
<evidence type="ECO:0000256" key="8">
    <source>
        <dbReference type="ARBA" id="ARBA00022833"/>
    </source>
</evidence>
<dbReference type="Pfam" id="PF14223">
    <property type="entry name" value="Retrotran_gag_2"/>
    <property type="match status" value="1"/>
</dbReference>
<comment type="catalytic activity">
    <reaction evidence="16">
        <text>a phosphate monoester + H2O = an alcohol + phosphate</text>
        <dbReference type="Rhea" id="RHEA:15017"/>
        <dbReference type="ChEBI" id="CHEBI:15377"/>
        <dbReference type="ChEBI" id="CHEBI:30879"/>
        <dbReference type="ChEBI" id="CHEBI:43474"/>
        <dbReference type="ChEBI" id="CHEBI:67140"/>
        <dbReference type="EC" id="3.1.3.1"/>
    </reaction>
</comment>
<dbReference type="GO" id="GO:0046872">
    <property type="term" value="F:metal ion binding"/>
    <property type="evidence" value="ECO:0007669"/>
    <property type="project" value="UniProtKB-KW"/>
</dbReference>
<feature type="active site" description="Phosphoserine intermediate" evidence="13">
    <location>
        <position position="127"/>
    </location>
</feature>
<name>A0A8J2QKJ0_9NEOP</name>
<evidence type="ECO:0000256" key="2">
    <source>
        <dbReference type="ARBA" id="ARBA00005984"/>
    </source>
</evidence>
<keyword evidence="4" id="KW-1003">Cell membrane</keyword>
<protein>
    <recommendedName>
        <fullName evidence="3 16">Alkaline phosphatase</fullName>
        <ecNumber evidence="3 16">3.1.3.1</ecNumber>
    </recommendedName>
</protein>
<evidence type="ECO:0000256" key="10">
    <source>
        <dbReference type="ARBA" id="ARBA00023136"/>
    </source>
</evidence>
<evidence type="ECO:0000256" key="4">
    <source>
        <dbReference type="ARBA" id="ARBA00022475"/>
    </source>
</evidence>
<sequence>MWALGTAKLFAVLVCMVCANDRYHPEQRGPRASFVPQSELTRQYWENDAQEAIRKLKHFGYGSGVGKARNVVMFLGDGMSNPTVNAARALLGQRNNKTGEETQLSFEAFPTVGMSKTYCVNAQVADSACSATAYLCGVKANSGTLGVTAAVPRRDCQASLTSSVQLDSIAAWALADGRDAGIVTTTRVTHASPAGSYANAADRNWENNAQVNQAGHDPELCRDIAYQLVHSEPGKHFKVILGGGRREFLPLGTRDDEGTAGRRTDNRNLIQEWQTDKANRNVSFKYIWNKEQLNSANSDLPEYMLGLFEGSHLQYNLEANKTTEPTLTELTETAIKMLSRNEKGFFLFVEGGRIDHAHHDNMVELALDETLELHSAVAKATEMLSEEDSLIVVTADHAHVMAYNGYSSRGRDILGPSGNVDSHGKPFMTLSYINGPGFRSHENGARADVTQEPTFRSVRWQAHVDVPLGSETHGGDDVAVYARGPHHQLFSGVYEQSHLPHRMAYVACIGRGQHACNGATVPAPYIVTRIFQYKYDEAAGMSVFLSKIQELQCQLKQMGEEISDKLIITKILMSLPEEYKHFISAWESASDDKQTLDNLVARLLNEELRFKDKNEEPASSSSAFTVKCFYTSL</sequence>
<evidence type="ECO:0000256" key="6">
    <source>
        <dbReference type="ARBA" id="ARBA00022723"/>
    </source>
</evidence>
<dbReference type="PANTHER" id="PTHR11596">
    <property type="entry name" value="ALKALINE PHOSPHATASE"/>
    <property type="match status" value="1"/>
</dbReference>
<keyword evidence="7 16" id="KW-0378">Hydrolase</keyword>
<keyword evidence="6 14" id="KW-0479">Metal-binding</keyword>
<keyword evidence="8 14" id="KW-0862">Zinc</keyword>
<keyword evidence="12" id="KW-0449">Lipoprotein</keyword>
<dbReference type="InterPro" id="IPR018299">
    <property type="entry name" value="Alkaline_phosphatase_AS"/>
</dbReference>
<dbReference type="OrthoDB" id="5818554at2759"/>
<evidence type="ECO:0000256" key="11">
    <source>
        <dbReference type="ARBA" id="ARBA00023180"/>
    </source>
</evidence>